<accession>A0A0E9QHE9</accession>
<reference evidence="1" key="1">
    <citation type="submission" date="2014-11" db="EMBL/GenBank/DDBJ databases">
        <authorList>
            <person name="Amaro Gonzalez C."/>
        </authorList>
    </citation>
    <scope>NUCLEOTIDE SEQUENCE</scope>
</reference>
<dbReference type="AlphaFoldDB" id="A0A0E9QHE9"/>
<sequence length="60" mass="6726">MCCEQGVCSGGKAKGKCSVLSGGLILFFLRTVFSQWAVTQRFPSLKAWTYILLTWLSHNR</sequence>
<name>A0A0E9QHE9_ANGAN</name>
<dbReference type="EMBL" id="GBXM01092665">
    <property type="protein sequence ID" value="JAH15912.1"/>
    <property type="molecule type" value="Transcribed_RNA"/>
</dbReference>
<reference evidence="1" key="2">
    <citation type="journal article" date="2015" name="Fish Shellfish Immunol.">
        <title>Early steps in the European eel (Anguilla anguilla)-Vibrio vulnificus interaction in the gills: Role of the RtxA13 toxin.</title>
        <authorList>
            <person name="Callol A."/>
            <person name="Pajuelo D."/>
            <person name="Ebbesson L."/>
            <person name="Teles M."/>
            <person name="MacKenzie S."/>
            <person name="Amaro C."/>
        </authorList>
    </citation>
    <scope>NUCLEOTIDE SEQUENCE</scope>
</reference>
<proteinExistence type="predicted"/>
<organism evidence="1">
    <name type="scientific">Anguilla anguilla</name>
    <name type="common">European freshwater eel</name>
    <name type="synonym">Muraena anguilla</name>
    <dbReference type="NCBI Taxonomy" id="7936"/>
    <lineage>
        <taxon>Eukaryota</taxon>
        <taxon>Metazoa</taxon>
        <taxon>Chordata</taxon>
        <taxon>Craniata</taxon>
        <taxon>Vertebrata</taxon>
        <taxon>Euteleostomi</taxon>
        <taxon>Actinopterygii</taxon>
        <taxon>Neopterygii</taxon>
        <taxon>Teleostei</taxon>
        <taxon>Anguilliformes</taxon>
        <taxon>Anguillidae</taxon>
        <taxon>Anguilla</taxon>
    </lineage>
</organism>
<protein>
    <submittedName>
        <fullName evidence="1">Uncharacterized protein</fullName>
    </submittedName>
</protein>
<evidence type="ECO:0000313" key="1">
    <source>
        <dbReference type="EMBL" id="JAH15912.1"/>
    </source>
</evidence>